<keyword evidence="7" id="KW-0694">RNA-binding</keyword>
<evidence type="ECO:0000256" key="9">
    <source>
        <dbReference type="ARBA" id="ARBA00023163"/>
    </source>
</evidence>
<evidence type="ECO:0000259" key="15">
    <source>
        <dbReference type="PROSITE" id="PS50172"/>
    </source>
</evidence>
<evidence type="ECO:0000256" key="11">
    <source>
        <dbReference type="ARBA" id="ARBA00047761"/>
    </source>
</evidence>
<dbReference type="Pfam" id="PF00533">
    <property type="entry name" value="BRCT"/>
    <property type="match status" value="1"/>
</dbReference>
<dbReference type="AlphaFoldDB" id="A0AAV7HI94"/>
<dbReference type="Gene3D" id="3.40.50.10190">
    <property type="entry name" value="BRCT domain"/>
    <property type="match status" value="1"/>
</dbReference>
<proteinExistence type="predicted"/>
<evidence type="ECO:0000256" key="14">
    <source>
        <dbReference type="RuleBase" id="RU366066"/>
    </source>
</evidence>
<keyword evidence="8" id="KW-0805">Transcription regulation</keyword>
<keyword evidence="4" id="KW-0678">Repressor</keyword>
<dbReference type="PROSITE" id="PS50969">
    <property type="entry name" value="FCP1"/>
    <property type="match status" value="1"/>
</dbReference>
<comment type="caution">
    <text evidence="17">The sequence shown here is derived from an EMBL/GenBank/DDBJ whole genome shotgun (WGS) entry which is preliminary data.</text>
</comment>
<evidence type="ECO:0000313" key="17">
    <source>
        <dbReference type="EMBL" id="KAH0467213.1"/>
    </source>
</evidence>
<comment type="subcellular location">
    <subcellularLocation>
        <location evidence="3 14">Nucleus</location>
    </subcellularLocation>
</comment>
<comment type="cofactor">
    <cofactor evidence="2">
        <name>Mg(2+)</name>
        <dbReference type="ChEBI" id="CHEBI:18420"/>
    </cofactor>
</comment>
<feature type="domain" description="BRCT" evidence="15">
    <location>
        <begin position="387"/>
        <end position="479"/>
    </location>
</feature>
<comment type="function">
    <text evidence="14">This promotes the activity of RNA polymerase II.</text>
</comment>
<dbReference type="GO" id="GO:0046872">
    <property type="term" value="F:metal ion binding"/>
    <property type="evidence" value="ECO:0007669"/>
    <property type="project" value="UniProtKB-KW"/>
</dbReference>
<dbReference type="CDD" id="cd17729">
    <property type="entry name" value="BRCT_CTDP1"/>
    <property type="match status" value="1"/>
</dbReference>
<keyword evidence="10 14" id="KW-0539">Nucleus</keyword>
<dbReference type="InterPro" id="IPR039189">
    <property type="entry name" value="Fcp1"/>
</dbReference>
<dbReference type="InterPro" id="IPR036420">
    <property type="entry name" value="BRCT_dom_sf"/>
</dbReference>
<dbReference type="PANTHER" id="PTHR23081:SF36">
    <property type="entry name" value="RNA POLYMERASE II SUBUNIT A C-TERMINAL DOMAIN PHOSPHATASE"/>
    <property type="match status" value="1"/>
</dbReference>
<organism evidence="17 18">
    <name type="scientific">Dendrobium chrysotoxum</name>
    <name type="common">Orchid</name>
    <dbReference type="NCBI Taxonomy" id="161865"/>
    <lineage>
        <taxon>Eukaryota</taxon>
        <taxon>Viridiplantae</taxon>
        <taxon>Streptophyta</taxon>
        <taxon>Embryophyta</taxon>
        <taxon>Tracheophyta</taxon>
        <taxon>Spermatophyta</taxon>
        <taxon>Magnoliopsida</taxon>
        <taxon>Liliopsida</taxon>
        <taxon>Asparagales</taxon>
        <taxon>Orchidaceae</taxon>
        <taxon>Epidendroideae</taxon>
        <taxon>Malaxideae</taxon>
        <taxon>Dendrobiinae</taxon>
        <taxon>Dendrobium</taxon>
    </lineage>
</organism>
<evidence type="ECO:0000256" key="7">
    <source>
        <dbReference type="ARBA" id="ARBA00022884"/>
    </source>
</evidence>
<dbReference type="Gene3D" id="3.40.50.1000">
    <property type="entry name" value="HAD superfamily/HAD-like"/>
    <property type="match status" value="1"/>
</dbReference>
<name>A0AAV7HI94_DENCH</name>
<dbReference type="CDD" id="cd07521">
    <property type="entry name" value="HAD_FCP1-like"/>
    <property type="match status" value="1"/>
</dbReference>
<dbReference type="Pfam" id="PF03031">
    <property type="entry name" value="NIF"/>
    <property type="match status" value="1"/>
</dbReference>
<dbReference type="InterPro" id="IPR011947">
    <property type="entry name" value="FCP1_euk"/>
</dbReference>
<comment type="subunit">
    <text evidence="13">Interacts with RAP74.</text>
</comment>
<sequence length="486" mass="55047">MGSHTTAARASRLGCRVSRWCLLDAIMSLEAESPLHSSSSSDDFVGFLNTELELAASDSANKDAEVNNDHTNVIEEPGNKRPKLDSEDSVEIEGPRIFSTVEESTGSSLKPKYEDICPPHPGFFKGLCMRCGKLEEDDGSALAFGYIHKDLKLGTREIDRLRGADLKSLLREKKLVLILDLDHTLLNSTVVTDVSDAEQYLLREAESLRNDPERSLLKLDGLHILTKLRPFVHNFLKEASTMFDMYIYTMAERSYALEIVKHLDPMGVYFNCKVISQADSTQRYLKGLDVVLKEESHVVILDDTKIVWNKHCENLILMEKYHFFASSCRIFGLGIKSLSELRQDERESDGTLANILGVLKRVHQTFFDPDLGTDLLSRDVRQVLKTLRQEILHGCVLVFSRIFSTTSLPEEEAIWKMAEQLGAICLKEVDASVTHIVSLDPGTQKSWWALKNNKFLVNPRWIEAANFMWRRQPEENFPVCIPSDKP</sequence>
<evidence type="ECO:0000256" key="13">
    <source>
        <dbReference type="ARBA" id="ARBA00063107"/>
    </source>
</evidence>
<dbReference type="PANTHER" id="PTHR23081">
    <property type="entry name" value="RNA POLYMERASE II CTD PHOSPHATASE"/>
    <property type="match status" value="1"/>
</dbReference>
<protein>
    <recommendedName>
        <fullName evidence="14">RNA polymerase II C-terminal domain phosphatase-like</fullName>
        <ecNumber evidence="14">3.1.3.16</ecNumber>
    </recommendedName>
</protein>
<comment type="catalytic activity">
    <reaction evidence="11 14">
        <text>O-phospho-L-seryl-[protein] + H2O = L-seryl-[protein] + phosphate</text>
        <dbReference type="Rhea" id="RHEA:20629"/>
        <dbReference type="Rhea" id="RHEA-COMP:9863"/>
        <dbReference type="Rhea" id="RHEA-COMP:11604"/>
        <dbReference type="ChEBI" id="CHEBI:15377"/>
        <dbReference type="ChEBI" id="CHEBI:29999"/>
        <dbReference type="ChEBI" id="CHEBI:43474"/>
        <dbReference type="ChEBI" id="CHEBI:83421"/>
        <dbReference type="EC" id="3.1.3.16"/>
    </reaction>
</comment>
<feature type="domain" description="FCP1 homology" evidence="16">
    <location>
        <begin position="170"/>
        <end position="341"/>
    </location>
</feature>
<evidence type="ECO:0000259" key="16">
    <source>
        <dbReference type="PROSITE" id="PS50969"/>
    </source>
</evidence>
<dbReference type="PROSITE" id="PS50172">
    <property type="entry name" value="BRCT"/>
    <property type="match status" value="1"/>
</dbReference>
<gene>
    <name evidence="17" type="ORF">IEQ34_004451</name>
</gene>
<evidence type="ECO:0000256" key="1">
    <source>
        <dbReference type="ARBA" id="ARBA00001936"/>
    </source>
</evidence>
<keyword evidence="9" id="KW-0804">Transcription</keyword>
<dbReference type="Proteomes" id="UP000775213">
    <property type="component" value="Unassembled WGS sequence"/>
</dbReference>
<dbReference type="SUPFAM" id="SSF52113">
    <property type="entry name" value="BRCT domain"/>
    <property type="match status" value="1"/>
</dbReference>
<dbReference type="SUPFAM" id="SSF56784">
    <property type="entry name" value="HAD-like"/>
    <property type="match status" value="1"/>
</dbReference>
<evidence type="ECO:0000256" key="10">
    <source>
        <dbReference type="ARBA" id="ARBA00023242"/>
    </source>
</evidence>
<keyword evidence="5" id="KW-0479">Metal-binding</keyword>
<evidence type="ECO:0000256" key="4">
    <source>
        <dbReference type="ARBA" id="ARBA00022491"/>
    </source>
</evidence>
<dbReference type="NCBIfam" id="TIGR02250">
    <property type="entry name" value="FCP1_euk"/>
    <property type="match status" value="1"/>
</dbReference>
<dbReference type="InterPro" id="IPR023214">
    <property type="entry name" value="HAD_sf"/>
</dbReference>
<dbReference type="SMART" id="SM00292">
    <property type="entry name" value="BRCT"/>
    <property type="match status" value="1"/>
</dbReference>
<dbReference type="GO" id="GO:0003723">
    <property type="term" value="F:RNA binding"/>
    <property type="evidence" value="ECO:0007669"/>
    <property type="project" value="UniProtKB-KW"/>
</dbReference>
<reference evidence="17 18" key="1">
    <citation type="journal article" date="2021" name="Hortic Res">
        <title>Chromosome-scale assembly of the Dendrobium chrysotoxum genome enhances the understanding of orchid evolution.</title>
        <authorList>
            <person name="Zhang Y."/>
            <person name="Zhang G.Q."/>
            <person name="Zhang D."/>
            <person name="Liu X.D."/>
            <person name="Xu X.Y."/>
            <person name="Sun W.H."/>
            <person name="Yu X."/>
            <person name="Zhu X."/>
            <person name="Wang Z.W."/>
            <person name="Zhao X."/>
            <person name="Zhong W.Y."/>
            <person name="Chen H."/>
            <person name="Yin W.L."/>
            <person name="Huang T."/>
            <person name="Niu S.C."/>
            <person name="Liu Z.J."/>
        </authorList>
    </citation>
    <scope>NUCLEOTIDE SEQUENCE [LARGE SCALE GENOMIC DNA]</scope>
    <source>
        <strain evidence="17">Lindl</strain>
    </source>
</reference>
<dbReference type="InterPro" id="IPR001357">
    <property type="entry name" value="BRCT_dom"/>
</dbReference>
<evidence type="ECO:0000256" key="6">
    <source>
        <dbReference type="ARBA" id="ARBA00022801"/>
    </source>
</evidence>
<evidence type="ECO:0000313" key="18">
    <source>
        <dbReference type="Proteomes" id="UP000775213"/>
    </source>
</evidence>
<dbReference type="GO" id="GO:0005634">
    <property type="term" value="C:nucleus"/>
    <property type="evidence" value="ECO:0007669"/>
    <property type="project" value="UniProtKB-SubCell"/>
</dbReference>
<keyword evidence="18" id="KW-1185">Reference proteome</keyword>
<keyword evidence="6 14" id="KW-0378">Hydrolase</keyword>
<accession>A0AAV7HI94</accession>
<evidence type="ECO:0000256" key="2">
    <source>
        <dbReference type="ARBA" id="ARBA00001946"/>
    </source>
</evidence>
<comment type="cofactor">
    <cofactor evidence="1">
        <name>Mn(2+)</name>
        <dbReference type="ChEBI" id="CHEBI:29035"/>
    </cofactor>
</comment>
<comment type="catalytic activity">
    <reaction evidence="12 14">
        <text>O-phospho-L-threonyl-[protein] + H2O = L-threonyl-[protein] + phosphate</text>
        <dbReference type="Rhea" id="RHEA:47004"/>
        <dbReference type="Rhea" id="RHEA-COMP:11060"/>
        <dbReference type="Rhea" id="RHEA-COMP:11605"/>
        <dbReference type="ChEBI" id="CHEBI:15377"/>
        <dbReference type="ChEBI" id="CHEBI:30013"/>
        <dbReference type="ChEBI" id="CHEBI:43474"/>
        <dbReference type="ChEBI" id="CHEBI:61977"/>
        <dbReference type="EC" id="3.1.3.16"/>
    </reaction>
</comment>
<dbReference type="InterPro" id="IPR036412">
    <property type="entry name" value="HAD-like_sf"/>
</dbReference>
<dbReference type="GO" id="GO:0009651">
    <property type="term" value="P:response to salt stress"/>
    <property type="evidence" value="ECO:0007669"/>
    <property type="project" value="UniProtKB-ARBA"/>
</dbReference>
<dbReference type="GO" id="GO:0008420">
    <property type="term" value="F:RNA polymerase II CTD heptapeptide repeat phosphatase activity"/>
    <property type="evidence" value="ECO:0007669"/>
    <property type="project" value="UniProtKB-UniRule"/>
</dbReference>
<dbReference type="SMART" id="SM00577">
    <property type="entry name" value="CPDc"/>
    <property type="match status" value="1"/>
</dbReference>
<dbReference type="FunFam" id="3.40.50.1000:FF:000125">
    <property type="entry name" value="RNA polymerase II C-terminal domain phosphatase-like 4"/>
    <property type="match status" value="1"/>
</dbReference>
<evidence type="ECO:0000256" key="12">
    <source>
        <dbReference type="ARBA" id="ARBA00048336"/>
    </source>
</evidence>
<dbReference type="EC" id="3.1.3.16" evidence="14"/>
<dbReference type="EMBL" id="JAGFBR010000005">
    <property type="protein sequence ID" value="KAH0467213.1"/>
    <property type="molecule type" value="Genomic_DNA"/>
</dbReference>
<evidence type="ECO:0000256" key="3">
    <source>
        <dbReference type="ARBA" id="ARBA00004123"/>
    </source>
</evidence>
<evidence type="ECO:0000256" key="5">
    <source>
        <dbReference type="ARBA" id="ARBA00022723"/>
    </source>
</evidence>
<dbReference type="InterPro" id="IPR004274">
    <property type="entry name" value="FCP1_dom"/>
</dbReference>
<evidence type="ECO:0000256" key="8">
    <source>
        <dbReference type="ARBA" id="ARBA00023015"/>
    </source>
</evidence>
<dbReference type="FunFam" id="3.40.50.10190:FF:000014">
    <property type="entry name" value="RNA polymerase II C-terminal domain phosphatase-like 3"/>
    <property type="match status" value="1"/>
</dbReference>